<proteinExistence type="inferred from homology"/>
<keyword evidence="3 6" id="KW-0081">Bacteriolytic enzyme</keyword>
<gene>
    <name evidence="7" type="ORF">EOE18_13795</name>
</gene>
<evidence type="ECO:0000256" key="5">
    <source>
        <dbReference type="ARBA" id="ARBA00023295"/>
    </source>
</evidence>
<dbReference type="Proteomes" id="UP000282837">
    <property type="component" value="Unassembled WGS sequence"/>
</dbReference>
<dbReference type="Pfam" id="PF00959">
    <property type="entry name" value="Phage_lysozyme"/>
    <property type="match status" value="1"/>
</dbReference>
<evidence type="ECO:0000256" key="4">
    <source>
        <dbReference type="ARBA" id="ARBA00022801"/>
    </source>
</evidence>
<dbReference type="HAMAP" id="MF_04110">
    <property type="entry name" value="ENDOLYSIN_T4"/>
    <property type="match status" value="1"/>
</dbReference>
<dbReference type="Gene3D" id="1.10.530.40">
    <property type="match status" value="1"/>
</dbReference>
<comment type="similarity">
    <text evidence="6">Belongs to the glycosyl hydrolase 24 family.</text>
</comment>
<dbReference type="OrthoDB" id="5327667at2"/>
<evidence type="ECO:0000313" key="7">
    <source>
        <dbReference type="EMBL" id="RVU03925.1"/>
    </source>
</evidence>
<keyword evidence="4 6" id="KW-0378">Hydrolase</keyword>
<reference evidence="7 8" key="1">
    <citation type="submission" date="2019-01" db="EMBL/GenBank/DDBJ databases">
        <authorList>
            <person name="Chen W.-M."/>
        </authorList>
    </citation>
    <scope>NUCLEOTIDE SEQUENCE [LARGE SCALE GENOMIC DNA]</scope>
    <source>
        <strain evidence="7 8">FSY-9</strain>
    </source>
</reference>
<dbReference type="InterPro" id="IPR051018">
    <property type="entry name" value="Bacteriophage_GH24"/>
</dbReference>
<organism evidence="7 8">
    <name type="scientific">Novosphingobium umbonatum</name>
    <dbReference type="NCBI Taxonomy" id="1908524"/>
    <lineage>
        <taxon>Bacteria</taxon>
        <taxon>Pseudomonadati</taxon>
        <taxon>Pseudomonadota</taxon>
        <taxon>Alphaproteobacteria</taxon>
        <taxon>Sphingomonadales</taxon>
        <taxon>Sphingomonadaceae</taxon>
        <taxon>Novosphingobium</taxon>
    </lineage>
</organism>
<evidence type="ECO:0000256" key="1">
    <source>
        <dbReference type="ARBA" id="ARBA00000632"/>
    </source>
</evidence>
<dbReference type="InterPro" id="IPR034690">
    <property type="entry name" value="Endolysin_T4_type"/>
</dbReference>
<keyword evidence="8" id="KW-1185">Reference proteome</keyword>
<dbReference type="AlphaFoldDB" id="A0A437N253"/>
<evidence type="ECO:0000256" key="6">
    <source>
        <dbReference type="RuleBase" id="RU003788"/>
    </source>
</evidence>
<comment type="caution">
    <text evidence="7">The sequence shown here is derived from an EMBL/GenBank/DDBJ whole genome shotgun (WGS) entry which is preliminary data.</text>
</comment>
<dbReference type="PANTHER" id="PTHR38107:SF3">
    <property type="entry name" value="LYSOZYME RRRD-RELATED"/>
    <property type="match status" value="1"/>
</dbReference>
<dbReference type="CDD" id="cd16900">
    <property type="entry name" value="endolysin_R21-like"/>
    <property type="match status" value="1"/>
</dbReference>
<keyword evidence="2 6" id="KW-0929">Antimicrobial</keyword>
<sequence length="194" mass="20479">MAKAEPNAGRSGLIALGAVLLGLVGPATTGLLFTETPKEESGRKVEVQVQPQSVTIRHISGPQHLRAYLDIVKVATACDGITDGVKMGQIYTEAQCAAMLEAALAVHAKGVLACTPSLAPTVPGRDHLRYAMISLAYNVGVSGYCRSSIPRKIAAGQIRAACDTLLSFNKAGGRVVRGLDARRRREWAICVKDA</sequence>
<dbReference type="GO" id="GO:0031640">
    <property type="term" value="P:killing of cells of another organism"/>
    <property type="evidence" value="ECO:0007669"/>
    <property type="project" value="UniProtKB-KW"/>
</dbReference>
<dbReference type="SUPFAM" id="SSF53955">
    <property type="entry name" value="Lysozyme-like"/>
    <property type="match status" value="1"/>
</dbReference>
<dbReference type="InterPro" id="IPR023347">
    <property type="entry name" value="Lysozyme_dom_sf"/>
</dbReference>
<dbReference type="PANTHER" id="PTHR38107">
    <property type="match status" value="1"/>
</dbReference>
<comment type="catalytic activity">
    <reaction evidence="1 6">
        <text>Hydrolysis of (1-&gt;4)-beta-linkages between N-acetylmuramic acid and N-acetyl-D-glucosamine residues in a peptidoglycan and between N-acetyl-D-glucosamine residues in chitodextrins.</text>
        <dbReference type="EC" id="3.2.1.17"/>
    </reaction>
</comment>
<accession>A0A437N253</accession>
<protein>
    <recommendedName>
        <fullName evidence="6">Lysozyme</fullName>
        <ecNumber evidence="6">3.2.1.17</ecNumber>
    </recommendedName>
</protein>
<dbReference type="EC" id="3.2.1.17" evidence="6"/>
<dbReference type="InterPro" id="IPR023346">
    <property type="entry name" value="Lysozyme-like_dom_sf"/>
</dbReference>
<dbReference type="GO" id="GO:0003796">
    <property type="term" value="F:lysozyme activity"/>
    <property type="evidence" value="ECO:0007669"/>
    <property type="project" value="UniProtKB-EC"/>
</dbReference>
<dbReference type="EMBL" id="SACO01000011">
    <property type="protein sequence ID" value="RVU03925.1"/>
    <property type="molecule type" value="Genomic_DNA"/>
</dbReference>
<dbReference type="RefSeq" id="WP_127710494.1">
    <property type="nucleotide sequence ID" value="NZ_SACO01000011.1"/>
</dbReference>
<keyword evidence="5 6" id="KW-0326">Glycosidase</keyword>
<dbReference type="GO" id="GO:0009253">
    <property type="term" value="P:peptidoglycan catabolic process"/>
    <property type="evidence" value="ECO:0007669"/>
    <property type="project" value="InterPro"/>
</dbReference>
<dbReference type="GO" id="GO:0016998">
    <property type="term" value="P:cell wall macromolecule catabolic process"/>
    <property type="evidence" value="ECO:0007669"/>
    <property type="project" value="InterPro"/>
</dbReference>
<dbReference type="GO" id="GO:0042742">
    <property type="term" value="P:defense response to bacterium"/>
    <property type="evidence" value="ECO:0007669"/>
    <property type="project" value="UniProtKB-KW"/>
</dbReference>
<name>A0A437N253_9SPHN</name>
<evidence type="ECO:0000313" key="8">
    <source>
        <dbReference type="Proteomes" id="UP000282837"/>
    </source>
</evidence>
<evidence type="ECO:0000256" key="2">
    <source>
        <dbReference type="ARBA" id="ARBA00022529"/>
    </source>
</evidence>
<evidence type="ECO:0000256" key="3">
    <source>
        <dbReference type="ARBA" id="ARBA00022638"/>
    </source>
</evidence>
<dbReference type="InterPro" id="IPR002196">
    <property type="entry name" value="Glyco_hydro_24"/>
</dbReference>